<comment type="caution">
    <text evidence="10">The sequence shown here is derived from an EMBL/GenBank/DDBJ whole genome shotgun (WGS) entry which is preliminary data.</text>
</comment>
<evidence type="ECO:0000256" key="7">
    <source>
        <dbReference type="SAM" id="Phobius"/>
    </source>
</evidence>
<name>A3VCH2_9RHOB</name>
<dbReference type="GO" id="GO:0140359">
    <property type="term" value="F:ABC-type transporter activity"/>
    <property type="evidence" value="ECO:0007669"/>
    <property type="project" value="InterPro"/>
</dbReference>
<evidence type="ECO:0000256" key="2">
    <source>
        <dbReference type="ARBA" id="ARBA00022692"/>
    </source>
</evidence>
<keyword evidence="5 7" id="KW-1133">Transmembrane helix</keyword>
<evidence type="ECO:0000256" key="3">
    <source>
        <dbReference type="ARBA" id="ARBA00022741"/>
    </source>
</evidence>
<dbReference type="PANTHER" id="PTHR24221">
    <property type="entry name" value="ATP-BINDING CASSETTE SUB-FAMILY B"/>
    <property type="match status" value="1"/>
</dbReference>
<dbReference type="PROSITE" id="PS50893">
    <property type="entry name" value="ABC_TRANSPORTER_2"/>
    <property type="match status" value="1"/>
</dbReference>
<comment type="subcellular location">
    <subcellularLocation>
        <location evidence="1">Cell membrane</location>
        <topology evidence="1">Multi-pass membrane protein</topology>
    </subcellularLocation>
</comment>
<dbReference type="GO" id="GO:0005524">
    <property type="term" value="F:ATP binding"/>
    <property type="evidence" value="ECO:0007669"/>
    <property type="project" value="UniProtKB-KW"/>
</dbReference>
<feature type="transmembrane region" description="Helical" evidence="7">
    <location>
        <begin position="271"/>
        <end position="298"/>
    </location>
</feature>
<accession>A3VCH2</accession>
<dbReference type="eggNOG" id="COG1132">
    <property type="taxonomic scope" value="Bacteria"/>
</dbReference>
<feature type="transmembrane region" description="Helical" evidence="7">
    <location>
        <begin position="168"/>
        <end position="187"/>
    </location>
</feature>
<dbReference type="STRING" id="314271.RB2654_12234"/>
<dbReference type="InterPro" id="IPR003593">
    <property type="entry name" value="AAA+_ATPase"/>
</dbReference>
<dbReference type="OrthoDB" id="5288711at2"/>
<dbReference type="RefSeq" id="WP_008331972.1">
    <property type="nucleotide sequence ID" value="NZ_CH902578.1"/>
</dbReference>
<dbReference type="InterPro" id="IPR011527">
    <property type="entry name" value="ABC1_TM_dom"/>
</dbReference>
<dbReference type="GO" id="GO:0005886">
    <property type="term" value="C:plasma membrane"/>
    <property type="evidence" value="ECO:0007669"/>
    <property type="project" value="UniProtKB-SubCell"/>
</dbReference>
<dbReference type="GO" id="GO:0034040">
    <property type="term" value="F:ATPase-coupled lipid transmembrane transporter activity"/>
    <property type="evidence" value="ECO:0007669"/>
    <property type="project" value="TreeGrafter"/>
</dbReference>
<evidence type="ECO:0000313" key="11">
    <source>
        <dbReference type="Proteomes" id="UP000002931"/>
    </source>
</evidence>
<feature type="domain" description="ABC transmembrane type-1" evidence="9">
    <location>
        <begin position="41"/>
        <end position="336"/>
    </location>
</feature>
<evidence type="ECO:0000259" key="8">
    <source>
        <dbReference type="PROSITE" id="PS50893"/>
    </source>
</evidence>
<sequence length="617" mass="66356">MTTIPDEERPSAEANVKLGTVAIGLWRIFSRRERLRLVGLFGAMLLLAVVELATLYGIQVYMSLISSRTPDLPGAIGPWVTGMDLRTRLVVFSAALMLLFALKLAIGIGTYALLARAVSLQKVSFSNRLFWAYQYAPYLWHLGRHTSELQRNLTADTSQISNGVVLQLLQLALNLVMALSVLGFIVLALPPVLVGMICALAAALFVAGKGANRQLQRAGREARNATGDMMKAVQEGLGALTEARLMGTRHGFIRAFAQKSRDFGAANRKTIFVMQIVPVLLETLMLVALVLIIGFIVLTADSIETAFGQATVLAVAIFRLRQTLTKVANSTNRISSFSAAFPPLAADLKELEHHRAQEDAGVSLIEAPTDGFAELSFEDAGFTFPGTDAAALSDINVSLKRGEHVAIMGPTGAGKSTFLAMLLGLIQPTSGQVKLDGADLDSVLAIWNGQIGYVPQTVFLTDDTIAANVALGLSEAKHDPERLRMALDRAQLTDFIATLPDGINTRVGERGGNLSGGQRQRVGIARALYHEPSVVVLDEATSALDRATQSKVMNAIATLPQNPTVISVTHHLDTLTHAERVILFGGGRVSVDAPVDDAMRNEEFRRVTQAKDFEGAA</sequence>
<dbReference type="SUPFAM" id="SSF90123">
    <property type="entry name" value="ABC transporter transmembrane region"/>
    <property type="match status" value="1"/>
</dbReference>
<dbReference type="PROSITE" id="PS50929">
    <property type="entry name" value="ABC_TM1F"/>
    <property type="match status" value="1"/>
</dbReference>
<keyword evidence="6 7" id="KW-0472">Membrane</keyword>
<dbReference type="Pfam" id="PF00005">
    <property type="entry name" value="ABC_tran"/>
    <property type="match status" value="1"/>
</dbReference>
<gene>
    <name evidence="10" type="ORF">RB2654_12234</name>
</gene>
<dbReference type="SMART" id="SM00382">
    <property type="entry name" value="AAA"/>
    <property type="match status" value="1"/>
</dbReference>
<dbReference type="AlphaFoldDB" id="A3VCH2"/>
<dbReference type="Pfam" id="PF00664">
    <property type="entry name" value="ABC_membrane"/>
    <property type="match status" value="1"/>
</dbReference>
<dbReference type="InterPro" id="IPR039421">
    <property type="entry name" value="Type_1_exporter"/>
</dbReference>
<evidence type="ECO:0000256" key="1">
    <source>
        <dbReference type="ARBA" id="ARBA00004651"/>
    </source>
</evidence>
<dbReference type="InterPro" id="IPR017871">
    <property type="entry name" value="ABC_transporter-like_CS"/>
</dbReference>
<dbReference type="GO" id="GO:0016887">
    <property type="term" value="F:ATP hydrolysis activity"/>
    <property type="evidence" value="ECO:0007669"/>
    <property type="project" value="InterPro"/>
</dbReference>
<dbReference type="EMBL" id="AAMT01000003">
    <property type="protein sequence ID" value="EAQ13838.1"/>
    <property type="molecule type" value="Genomic_DNA"/>
</dbReference>
<keyword evidence="11" id="KW-1185">Reference proteome</keyword>
<protein>
    <submittedName>
        <fullName evidence="10">ATP-binding protein of ABC transporter</fullName>
    </submittedName>
</protein>
<organism evidence="10 11">
    <name type="scientific">Maritimibacter alkaliphilus HTCC2654</name>
    <dbReference type="NCBI Taxonomy" id="314271"/>
    <lineage>
        <taxon>Bacteria</taxon>
        <taxon>Pseudomonadati</taxon>
        <taxon>Pseudomonadota</taxon>
        <taxon>Alphaproteobacteria</taxon>
        <taxon>Rhodobacterales</taxon>
        <taxon>Roseobacteraceae</taxon>
        <taxon>Maritimibacter</taxon>
    </lineage>
</organism>
<evidence type="ECO:0000256" key="4">
    <source>
        <dbReference type="ARBA" id="ARBA00022840"/>
    </source>
</evidence>
<feature type="transmembrane region" description="Helical" evidence="7">
    <location>
        <begin position="37"/>
        <end position="58"/>
    </location>
</feature>
<feature type="transmembrane region" description="Helical" evidence="7">
    <location>
        <begin position="193"/>
        <end position="211"/>
    </location>
</feature>
<evidence type="ECO:0000259" key="9">
    <source>
        <dbReference type="PROSITE" id="PS50929"/>
    </source>
</evidence>
<feature type="domain" description="ABC transporter" evidence="8">
    <location>
        <begin position="375"/>
        <end position="611"/>
    </location>
</feature>
<dbReference type="PANTHER" id="PTHR24221:SF654">
    <property type="entry name" value="ATP-BINDING CASSETTE SUB-FAMILY B MEMBER 6"/>
    <property type="match status" value="1"/>
</dbReference>
<dbReference type="InterPro" id="IPR003439">
    <property type="entry name" value="ABC_transporter-like_ATP-bd"/>
</dbReference>
<dbReference type="InterPro" id="IPR036640">
    <property type="entry name" value="ABC1_TM_sf"/>
</dbReference>
<keyword evidence="3" id="KW-0547">Nucleotide-binding</keyword>
<dbReference type="HOGENOM" id="CLU_000604_84_3_5"/>
<dbReference type="SUPFAM" id="SSF52540">
    <property type="entry name" value="P-loop containing nucleoside triphosphate hydrolases"/>
    <property type="match status" value="1"/>
</dbReference>
<evidence type="ECO:0000313" key="10">
    <source>
        <dbReference type="EMBL" id="EAQ13838.1"/>
    </source>
</evidence>
<evidence type="ECO:0000256" key="5">
    <source>
        <dbReference type="ARBA" id="ARBA00022989"/>
    </source>
</evidence>
<keyword evidence="2 7" id="KW-0812">Transmembrane</keyword>
<keyword evidence="4 10" id="KW-0067">ATP-binding</keyword>
<dbReference type="Gene3D" id="1.20.1560.10">
    <property type="entry name" value="ABC transporter type 1, transmembrane domain"/>
    <property type="match status" value="1"/>
</dbReference>
<proteinExistence type="predicted"/>
<dbReference type="InterPro" id="IPR027417">
    <property type="entry name" value="P-loop_NTPase"/>
</dbReference>
<evidence type="ECO:0000256" key="6">
    <source>
        <dbReference type="ARBA" id="ARBA00023136"/>
    </source>
</evidence>
<dbReference type="Gene3D" id="3.40.50.300">
    <property type="entry name" value="P-loop containing nucleotide triphosphate hydrolases"/>
    <property type="match status" value="1"/>
</dbReference>
<dbReference type="Proteomes" id="UP000002931">
    <property type="component" value="Unassembled WGS sequence"/>
</dbReference>
<reference evidence="10 11" key="1">
    <citation type="journal article" date="2010" name="J. Bacteriol.">
        <title>Genome sequences of Pelagibaca bermudensis HTCC2601T and Maritimibacter alkaliphilus HTCC2654T, the type strains of two marine Roseobacter genera.</title>
        <authorList>
            <person name="Thrash J.C."/>
            <person name="Cho J.C."/>
            <person name="Ferriera S."/>
            <person name="Johnson J."/>
            <person name="Vergin K.L."/>
            <person name="Giovannoni S.J."/>
        </authorList>
    </citation>
    <scope>NUCLEOTIDE SEQUENCE [LARGE SCALE GENOMIC DNA]</scope>
    <source>
        <strain evidence="10 11">HTCC2654</strain>
    </source>
</reference>
<feature type="transmembrane region" description="Helical" evidence="7">
    <location>
        <begin position="89"/>
        <end position="114"/>
    </location>
</feature>
<dbReference type="PROSITE" id="PS00211">
    <property type="entry name" value="ABC_TRANSPORTER_1"/>
    <property type="match status" value="1"/>
</dbReference>